<accession>A0AA39PMD1</accession>
<feature type="region of interest" description="Disordered" evidence="1">
    <location>
        <begin position="548"/>
        <end position="604"/>
    </location>
</feature>
<dbReference type="Pfam" id="PF17168">
    <property type="entry name" value="DUF5127"/>
    <property type="match status" value="1"/>
</dbReference>
<gene>
    <name evidence="5" type="ORF">IW261DRAFT_1663945</name>
</gene>
<evidence type="ECO:0000259" key="3">
    <source>
        <dbReference type="Pfam" id="PF16335"/>
    </source>
</evidence>
<feature type="compositionally biased region" description="Polar residues" evidence="1">
    <location>
        <begin position="570"/>
        <end position="585"/>
    </location>
</feature>
<evidence type="ECO:0008006" key="7">
    <source>
        <dbReference type="Google" id="ProtNLM"/>
    </source>
</evidence>
<feature type="domain" description="Glutaminase A central" evidence="3">
    <location>
        <begin position="100"/>
        <end position="448"/>
    </location>
</feature>
<reference evidence="5" key="1">
    <citation type="submission" date="2023-06" db="EMBL/GenBank/DDBJ databases">
        <authorList>
            <consortium name="Lawrence Berkeley National Laboratory"/>
            <person name="Ahrendt S."/>
            <person name="Sahu N."/>
            <person name="Indic B."/>
            <person name="Wong-Bajracharya J."/>
            <person name="Merenyi Z."/>
            <person name="Ke H.-M."/>
            <person name="Monk M."/>
            <person name="Kocsube S."/>
            <person name="Drula E."/>
            <person name="Lipzen A."/>
            <person name="Balint B."/>
            <person name="Henrissat B."/>
            <person name="Andreopoulos B."/>
            <person name="Martin F.M."/>
            <person name="Harder C.B."/>
            <person name="Rigling D."/>
            <person name="Ford K.L."/>
            <person name="Foster G.D."/>
            <person name="Pangilinan J."/>
            <person name="Papanicolaou A."/>
            <person name="Barry K."/>
            <person name="LaButti K."/>
            <person name="Viragh M."/>
            <person name="Koriabine M."/>
            <person name="Yan M."/>
            <person name="Riley R."/>
            <person name="Champramary S."/>
            <person name="Plett K.L."/>
            <person name="Tsai I.J."/>
            <person name="Slot J."/>
            <person name="Sipos G."/>
            <person name="Plett J."/>
            <person name="Nagy L.G."/>
            <person name="Grigoriev I.V."/>
        </authorList>
    </citation>
    <scope>NUCLEOTIDE SEQUENCE</scope>
    <source>
        <strain evidence="5">ICMP 16352</strain>
    </source>
</reference>
<dbReference type="InterPro" id="IPR052743">
    <property type="entry name" value="Glutaminase_GtaA"/>
</dbReference>
<evidence type="ECO:0000256" key="1">
    <source>
        <dbReference type="SAM" id="MobiDB-lite"/>
    </source>
</evidence>
<keyword evidence="2" id="KW-0472">Membrane</keyword>
<dbReference type="Proteomes" id="UP001175227">
    <property type="component" value="Unassembled WGS sequence"/>
</dbReference>
<keyword evidence="2" id="KW-0812">Transmembrane</keyword>
<feature type="compositionally biased region" description="Polar residues" evidence="1">
    <location>
        <begin position="548"/>
        <end position="559"/>
    </location>
</feature>
<comment type="caution">
    <text evidence="5">The sequence shown here is derived from an EMBL/GenBank/DDBJ whole genome shotgun (WGS) entry which is preliminary data.</text>
</comment>
<protein>
    <recommendedName>
        <fullName evidence="7">DUF1793-domain-containing protein</fullName>
    </recommendedName>
</protein>
<evidence type="ECO:0000259" key="4">
    <source>
        <dbReference type="Pfam" id="PF17168"/>
    </source>
</evidence>
<feature type="compositionally biased region" description="Polar residues" evidence="1">
    <location>
        <begin position="592"/>
        <end position="602"/>
    </location>
</feature>
<evidence type="ECO:0000313" key="6">
    <source>
        <dbReference type="Proteomes" id="UP001175227"/>
    </source>
</evidence>
<organism evidence="5 6">
    <name type="scientific">Armillaria novae-zelandiae</name>
    <dbReference type="NCBI Taxonomy" id="153914"/>
    <lineage>
        <taxon>Eukaryota</taxon>
        <taxon>Fungi</taxon>
        <taxon>Dikarya</taxon>
        <taxon>Basidiomycota</taxon>
        <taxon>Agaricomycotina</taxon>
        <taxon>Agaricomycetes</taxon>
        <taxon>Agaricomycetidae</taxon>
        <taxon>Agaricales</taxon>
        <taxon>Marasmiineae</taxon>
        <taxon>Physalacriaceae</taxon>
        <taxon>Armillaria</taxon>
    </lineage>
</organism>
<proteinExistence type="predicted"/>
<dbReference type="AlphaFoldDB" id="A0AA39PMD1"/>
<feature type="domain" description="Glutaminase A N-terminal" evidence="4">
    <location>
        <begin position="2"/>
        <end position="69"/>
    </location>
</feature>
<feature type="transmembrane region" description="Helical" evidence="2">
    <location>
        <begin position="480"/>
        <end position="504"/>
    </location>
</feature>
<dbReference type="Pfam" id="PF16335">
    <property type="entry name" value="GtaA_6_Hairpin"/>
    <property type="match status" value="1"/>
</dbReference>
<dbReference type="InterPro" id="IPR032514">
    <property type="entry name" value="GtaA_central"/>
</dbReference>
<dbReference type="EMBL" id="JAUEPR010000004">
    <property type="protein sequence ID" value="KAK0486184.1"/>
    <property type="molecule type" value="Genomic_DNA"/>
</dbReference>
<name>A0AA39PMD1_9AGAR</name>
<keyword evidence="6" id="KW-1185">Reference proteome</keyword>
<dbReference type="InterPro" id="IPR033433">
    <property type="entry name" value="GtaA_N"/>
</dbReference>
<keyword evidence="2" id="KW-1133">Transmembrane helix</keyword>
<sequence length="637" mass="69855">MIHQATRQTPQGMQEANDIAEDATVYYAFPISDDTTYQTGGFNDVGDDFIRNGALFDSEDNNFRPIQDDAIDFFLSDFSDAKQRAIDLDRKVMSNTSQFSDNYADLVALAARQAFAIDITASQDNEGQWNGSDVMAFVRDMDNLPSRRVNPVEILYAMFPAYLYFNSTWAGYLLEPLLRYQQSLQYTKPYASPDLSQSYPNVDGNSSPSSSRAIEDSGNMLIMGWAHARFSGDGSTISRYYDLYKQWADYLVNFTLSSNNYMDADELNYPNMTNLVIKGIIGIKAMSEISRALENNQDAEIYSVGQVSTWAGSTGHLLSTYGASADPSSWSLVYNLFADKLLGTALVDSFIYNNQDNFYSNEADSTSARYGIPYDSSITNEAKTHWTMFAAGASSNSAVRDTLITLVHTKASTNTSAGVFPLSYSPSNGNQTTNRALSSPCQGAVFSLMALSLQNKTISGGDNLSSSNDRTSSTSDSSEIGAIVGGVVGGFAALTLLVFGVFMYRRWQWRKHNQRSGSVTPFFTGVFRQRTSPKPATASQLVLHSSYGTQSSYPQTGQRSGKGGQPIILSGSSPEPTTASGSSGVNRRRASGSDNNNPTIQLRSEMENLRRELDEMRARNLYEPPPQYASLHGGVDI</sequence>
<evidence type="ECO:0000313" key="5">
    <source>
        <dbReference type="EMBL" id="KAK0486184.1"/>
    </source>
</evidence>
<dbReference type="PANTHER" id="PTHR31987">
    <property type="entry name" value="GLUTAMINASE A-RELATED"/>
    <property type="match status" value="1"/>
</dbReference>
<dbReference type="PANTHER" id="PTHR31987:SF1">
    <property type="entry name" value="GLUTAMINASE A"/>
    <property type="match status" value="1"/>
</dbReference>
<evidence type="ECO:0000256" key="2">
    <source>
        <dbReference type="SAM" id="Phobius"/>
    </source>
</evidence>